<dbReference type="KEGG" id="pmaw:MACH26_29690"/>
<dbReference type="Proteomes" id="UP001333710">
    <property type="component" value="Chromosome"/>
</dbReference>
<evidence type="ECO:0000256" key="2">
    <source>
        <dbReference type="ARBA" id="ARBA00022741"/>
    </source>
</evidence>
<evidence type="ECO:0000313" key="6">
    <source>
        <dbReference type="Proteomes" id="UP001333710"/>
    </source>
</evidence>
<evidence type="ECO:0000313" key="5">
    <source>
        <dbReference type="EMBL" id="BDX07448.1"/>
    </source>
</evidence>
<dbReference type="InterPro" id="IPR043129">
    <property type="entry name" value="ATPase_NBD"/>
</dbReference>
<keyword evidence="3 4" id="KW-0067">ATP-binding</keyword>
<dbReference type="GO" id="GO:0140662">
    <property type="term" value="F:ATP-dependent protein folding chaperone"/>
    <property type="evidence" value="ECO:0007669"/>
    <property type="project" value="InterPro"/>
</dbReference>
<gene>
    <name evidence="5" type="ORF">MACH26_29690</name>
</gene>
<organism evidence="5 6">
    <name type="scientific">Planctobacterium marinum</name>
    <dbReference type="NCBI Taxonomy" id="1631968"/>
    <lineage>
        <taxon>Bacteria</taxon>
        <taxon>Pseudomonadati</taxon>
        <taxon>Pseudomonadota</taxon>
        <taxon>Gammaproteobacteria</taxon>
        <taxon>Alteromonadales</taxon>
        <taxon>Alteromonadaceae</taxon>
        <taxon>Planctobacterium</taxon>
    </lineage>
</organism>
<sequence>MSEAQYSVGIDLGTTHCVLSYTRLNDEQAKPEILAIPQLVAAGQVEGRHALPSFVFLPNQAQFDAQQLSLPWQQDYPLAGQFARELGQKTPDRLVSSAKSWLCHSQIDRRSGILPIEAPEDIEKISPFTASKIYLQHLHSAWAQQFPDAPLNEQQLVITVPASFDPAARELTMNAAAEAGLSHAVLLEEPQAALYSWIAEAGDDWREQVSVGDVILVVDIGGGTTDLSLMAVSEEDGALQLTRVAVGDHILLGGDNMDLTLAHVVAQKLAQQGNRLQPWQISGLAHACRSAKETLLSDNDTHTVPLVVPSRGSSLMGGSLRAELTRDEVQQVLIDGFFPHVDAHAQPQRRGRAALSTVSLPYEQDAAITRHLAAFLQKQKHAGEHLAGFGAEQQNFMHPTAILFNGGVAKADNIVGRITEVVNSWLASDTDGQLKVLRGIDVDQAVAQGASYYGQVRLGEGVRIRGGTAAAFYVGIESAMPAIPGMPPPMEAYCLAPFGMEEGTEADLPSQTFSLIVGEPVRFSFYESKTRREDIPGTRLDFWSDEELSELPEIEVTLHSERYKAGETVAVQLLASINELGTLQLTAMDVNSDNHWQVSFETRN</sequence>
<dbReference type="EMBL" id="AP027272">
    <property type="protein sequence ID" value="BDX07448.1"/>
    <property type="molecule type" value="Genomic_DNA"/>
</dbReference>
<dbReference type="CDD" id="cd10170">
    <property type="entry name" value="ASKHA_NBD_HSP70"/>
    <property type="match status" value="1"/>
</dbReference>
<dbReference type="InterPro" id="IPR018181">
    <property type="entry name" value="Heat_shock_70_CS"/>
</dbReference>
<proteinExistence type="inferred from homology"/>
<dbReference type="PRINTS" id="PR00301">
    <property type="entry name" value="HEATSHOCK70"/>
</dbReference>
<dbReference type="Pfam" id="PF00012">
    <property type="entry name" value="HSP70"/>
    <property type="match status" value="1"/>
</dbReference>
<dbReference type="RefSeq" id="WP_338293459.1">
    <property type="nucleotide sequence ID" value="NZ_AP027272.1"/>
</dbReference>
<dbReference type="AlphaFoldDB" id="A0AA48HIC2"/>
<dbReference type="Gene3D" id="3.90.640.10">
    <property type="entry name" value="Actin, Chain A, domain 4"/>
    <property type="match status" value="1"/>
</dbReference>
<evidence type="ECO:0000256" key="3">
    <source>
        <dbReference type="ARBA" id="ARBA00022840"/>
    </source>
</evidence>
<evidence type="ECO:0000256" key="4">
    <source>
        <dbReference type="RuleBase" id="RU003322"/>
    </source>
</evidence>
<comment type="similarity">
    <text evidence="1 4">Belongs to the heat shock protein 70 family.</text>
</comment>
<dbReference type="PROSITE" id="PS00329">
    <property type="entry name" value="HSP70_2"/>
    <property type="match status" value="1"/>
</dbReference>
<dbReference type="SUPFAM" id="SSF53067">
    <property type="entry name" value="Actin-like ATPase domain"/>
    <property type="match status" value="2"/>
</dbReference>
<dbReference type="PANTHER" id="PTHR19375">
    <property type="entry name" value="HEAT SHOCK PROTEIN 70KDA"/>
    <property type="match status" value="1"/>
</dbReference>
<keyword evidence="2 4" id="KW-0547">Nucleotide-binding</keyword>
<accession>A0AA48HIC2</accession>
<keyword evidence="6" id="KW-1185">Reference proteome</keyword>
<dbReference type="InterPro" id="IPR013126">
    <property type="entry name" value="Hsp_70_fam"/>
</dbReference>
<protein>
    <submittedName>
        <fullName evidence="5">Molecular chaperone DnaK</fullName>
    </submittedName>
</protein>
<dbReference type="PROSITE" id="PS00297">
    <property type="entry name" value="HSP70_1"/>
    <property type="match status" value="1"/>
</dbReference>
<evidence type="ECO:0000256" key="1">
    <source>
        <dbReference type="ARBA" id="ARBA00007381"/>
    </source>
</evidence>
<name>A0AA48HIC2_9ALTE</name>
<dbReference type="Gene3D" id="3.30.420.40">
    <property type="match status" value="2"/>
</dbReference>
<reference evidence="5" key="1">
    <citation type="submission" date="2023-01" db="EMBL/GenBank/DDBJ databases">
        <title>Complete genome sequence of Planctobacterium marinum strain Dej080120_11.</title>
        <authorList>
            <person name="Ueki S."/>
            <person name="Maruyama F."/>
        </authorList>
    </citation>
    <scope>NUCLEOTIDE SEQUENCE</scope>
    <source>
        <strain evidence="5">Dej080120_11</strain>
    </source>
</reference>
<dbReference type="GO" id="GO:0005524">
    <property type="term" value="F:ATP binding"/>
    <property type="evidence" value="ECO:0007669"/>
    <property type="project" value="UniProtKB-KW"/>
</dbReference>